<dbReference type="InterPro" id="IPR034660">
    <property type="entry name" value="DinB/YfiT-like"/>
</dbReference>
<proteinExistence type="predicted"/>
<sequence>MNFIEHYLSNVKKEFHRYKTMGEKTFAQLSEEDIHWKYTEEDNSVAIIVKHIVGNMLSRWTNFLTEDGEKSWRHRDTEFEAPYASKDEMLKAWEKGWNCLFEALDQINASNFDQKVKIRNEEHSVVEAVNRQLAHYPSHVGQIVFIGKMILGADWQSLSIPKGESEAFNKRMFG</sequence>
<dbReference type="Proteomes" id="UP001203607">
    <property type="component" value="Unassembled WGS sequence"/>
</dbReference>
<organism evidence="1 2">
    <name type="scientific">Flagellimonas spongiicola</name>
    <dbReference type="NCBI Taxonomy" id="2942208"/>
    <lineage>
        <taxon>Bacteria</taxon>
        <taxon>Pseudomonadati</taxon>
        <taxon>Bacteroidota</taxon>
        <taxon>Flavobacteriia</taxon>
        <taxon>Flavobacteriales</taxon>
        <taxon>Flavobacteriaceae</taxon>
        <taxon>Flagellimonas</taxon>
    </lineage>
</organism>
<evidence type="ECO:0000313" key="1">
    <source>
        <dbReference type="EMBL" id="MCL6275345.1"/>
    </source>
</evidence>
<dbReference type="SUPFAM" id="SSF109854">
    <property type="entry name" value="DinB/YfiT-like putative metalloenzymes"/>
    <property type="match status" value="1"/>
</dbReference>
<gene>
    <name evidence="1" type="ORF">M3P19_15110</name>
</gene>
<dbReference type="Pfam" id="PF07609">
    <property type="entry name" value="DUF1572"/>
    <property type="match status" value="1"/>
</dbReference>
<evidence type="ECO:0000313" key="2">
    <source>
        <dbReference type="Proteomes" id="UP001203607"/>
    </source>
</evidence>
<protein>
    <submittedName>
        <fullName evidence="1">DUF1572 domain-containing protein</fullName>
    </submittedName>
</protein>
<dbReference type="InterPro" id="IPR011466">
    <property type="entry name" value="DUF1572"/>
</dbReference>
<dbReference type="Gene3D" id="1.20.120.450">
    <property type="entry name" value="dinb family like domain"/>
    <property type="match status" value="1"/>
</dbReference>
<reference evidence="1 2" key="1">
    <citation type="submission" date="2022-05" db="EMBL/GenBank/DDBJ databases">
        <authorList>
            <person name="Park J.-S."/>
        </authorList>
    </citation>
    <scope>NUCLEOTIDE SEQUENCE [LARGE SCALE GENOMIC DNA]</scope>
    <source>
        <strain evidence="1 2">2012CJ35-5</strain>
    </source>
</reference>
<dbReference type="RefSeq" id="WP_249658531.1">
    <property type="nucleotide sequence ID" value="NZ_JAMFMA010000004.1"/>
</dbReference>
<keyword evidence="2" id="KW-1185">Reference proteome</keyword>
<comment type="caution">
    <text evidence="1">The sequence shown here is derived from an EMBL/GenBank/DDBJ whole genome shotgun (WGS) entry which is preliminary data.</text>
</comment>
<accession>A0ABT0PVD1</accession>
<name>A0ABT0PVD1_9FLAO</name>
<dbReference type="EMBL" id="JAMFMA010000004">
    <property type="protein sequence ID" value="MCL6275345.1"/>
    <property type="molecule type" value="Genomic_DNA"/>
</dbReference>